<dbReference type="Proteomes" id="UP000597338">
    <property type="component" value="Unassembled WGS sequence"/>
</dbReference>
<protein>
    <submittedName>
        <fullName evidence="2">Twitching motility protein PilT</fullName>
    </submittedName>
</protein>
<organism evidence="2 3">
    <name type="scientific">Parapedobacter defluvii</name>
    <dbReference type="NCBI Taxonomy" id="2045106"/>
    <lineage>
        <taxon>Bacteria</taxon>
        <taxon>Pseudomonadati</taxon>
        <taxon>Bacteroidota</taxon>
        <taxon>Sphingobacteriia</taxon>
        <taxon>Sphingobacteriales</taxon>
        <taxon>Sphingobacteriaceae</taxon>
        <taxon>Parapedobacter</taxon>
    </lineage>
</organism>
<dbReference type="InterPro" id="IPR002716">
    <property type="entry name" value="PIN_dom"/>
</dbReference>
<gene>
    <name evidence="2" type="ORF">GCM10011386_32530</name>
</gene>
<dbReference type="InterPro" id="IPR029060">
    <property type="entry name" value="PIN-like_dom_sf"/>
</dbReference>
<dbReference type="InterPro" id="IPR052919">
    <property type="entry name" value="TA_system_RNase"/>
</dbReference>
<dbReference type="PANTHER" id="PTHR36173">
    <property type="entry name" value="RIBONUCLEASE VAPC16-RELATED"/>
    <property type="match status" value="1"/>
</dbReference>
<evidence type="ECO:0000313" key="2">
    <source>
        <dbReference type="EMBL" id="GGC37938.1"/>
    </source>
</evidence>
<comment type="caution">
    <text evidence="2">The sequence shown here is derived from an EMBL/GenBank/DDBJ whole genome shotgun (WGS) entry which is preliminary data.</text>
</comment>
<dbReference type="RefSeq" id="WP_188752510.1">
    <property type="nucleotide sequence ID" value="NZ_BMIK01000012.1"/>
</dbReference>
<dbReference type="CDD" id="cd09872">
    <property type="entry name" value="PIN_Sll0205-like"/>
    <property type="match status" value="1"/>
</dbReference>
<keyword evidence="3" id="KW-1185">Reference proteome</keyword>
<proteinExistence type="predicted"/>
<dbReference type="SUPFAM" id="SSF88723">
    <property type="entry name" value="PIN domain-like"/>
    <property type="match status" value="1"/>
</dbReference>
<dbReference type="PANTHER" id="PTHR36173:SF2">
    <property type="entry name" value="RIBONUCLEASE VAPC16"/>
    <property type="match status" value="1"/>
</dbReference>
<feature type="domain" description="PIN" evidence="1">
    <location>
        <begin position="3"/>
        <end position="123"/>
    </location>
</feature>
<evidence type="ECO:0000313" key="3">
    <source>
        <dbReference type="Proteomes" id="UP000597338"/>
    </source>
</evidence>
<dbReference type="Pfam" id="PF01850">
    <property type="entry name" value="PIN"/>
    <property type="match status" value="1"/>
</dbReference>
<accession>A0ABQ1MBX7</accession>
<evidence type="ECO:0000259" key="1">
    <source>
        <dbReference type="Pfam" id="PF01850"/>
    </source>
</evidence>
<dbReference type="Gene3D" id="3.40.50.1010">
    <property type="entry name" value="5'-nuclease"/>
    <property type="match status" value="1"/>
</dbReference>
<dbReference type="InterPro" id="IPR041705">
    <property type="entry name" value="PIN_Sll0205"/>
</dbReference>
<name>A0ABQ1MBX7_9SPHI</name>
<sequence length="132" mass="15107">MTYLLDSHTFIWSVIDPVKLPTNVSDILEDPHQSIFISSISFWEIALKYALGKLQLNGVEPIEFPSLAKEVGFDILPLDSAEASTYHLLQADWHRDPFDRMLIWQAIQQKMVFISADKNVAKYQSVGLTVLW</sequence>
<dbReference type="EMBL" id="BMIK01000012">
    <property type="protein sequence ID" value="GGC37938.1"/>
    <property type="molecule type" value="Genomic_DNA"/>
</dbReference>
<reference evidence="3" key="1">
    <citation type="journal article" date="2019" name="Int. J. Syst. Evol. Microbiol.">
        <title>The Global Catalogue of Microorganisms (GCM) 10K type strain sequencing project: providing services to taxonomists for standard genome sequencing and annotation.</title>
        <authorList>
            <consortium name="The Broad Institute Genomics Platform"/>
            <consortium name="The Broad Institute Genome Sequencing Center for Infectious Disease"/>
            <person name="Wu L."/>
            <person name="Ma J."/>
        </authorList>
    </citation>
    <scope>NUCLEOTIDE SEQUENCE [LARGE SCALE GENOMIC DNA]</scope>
    <source>
        <strain evidence="3">CGMCC 1.15342</strain>
    </source>
</reference>